<reference evidence="2" key="2">
    <citation type="submission" date="2015-01" db="EMBL/GenBank/DDBJ databases">
        <title>Evolutionary Origins and Diversification of the Mycorrhizal Mutualists.</title>
        <authorList>
            <consortium name="DOE Joint Genome Institute"/>
            <consortium name="Mycorrhizal Genomics Consortium"/>
            <person name="Kohler A."/>
            <person name="Kuo A."/>
            <person name="Nagy L.G."/>
            <person name="Floudas D."/>
            <person name="Copeland A."/>
            <person name="Barry K.W."/>
            <person name="Cichocki N."/>
            <person name="Veneault-Fourrey C."/>
            <person name="LaButti K."/>
            <person name="Lindquist E.A."/>
            <person name="Lipzen A."/>
            <person name="Lundell T."/>
            <person name="Morin E."/>
            <person name="Murat C."/>
            <person name="Riley R."/>
            <person name="Ohm R."/>
            <person name="Sun H."/>
            <person name="Tunlid A."/>
            <person name="Henrissat B."/>
            <person name="Grigoriev I.V."/>
            <person name="Hibbett D.S."/>
            <person name="Martin F."/>
        </authorList>
    </citation>
    <scope>NUCLEOTIDE SEQUENCE [LARGE SCALE GENOMIC DNA]</scope>
    <source>
        <strain evidence="2">Foug A</strain>
    </source>
</reference>
<dbReference type="Proteomes" id="UP000053989">
    <property type="component" value="Unassembled WGS sequence"/>
</dbReference>
<dbReference type="HOGENOM" id="CLU_072648_1_0_1"/>
<evidence type="ECO:0000313" key="2">
    <source>
        <dbReference type="Proteomes" id="UP000053989"/>
    </source>
</evidence>
<dbReference type="InParanoid" id="A0A0C3DAQ8"/>
<evidence type="ECO:0000313" key="1">
    <source>
        <dbReference type="EMBL" id="KIM57825.1"/>
    </source>
</evidence>
<dbReference type="InterPro" id="IPR006616">
    <property type="entry name" value="DM9_repeat"/>
</dbReference>
<dbReference type="STRING" id="1036808.A0A0C3DAQ8"/>
<keyword evidence="2" id="KW-1185">Reference proteome</keyword>
<accession>A0A0C3DAQ8</accession>
<dbReference type="AlphaFoldDB" id="A0A0C3DAQ8"/>
<organism evidence="1 2">
    <name type="scientific">Scleroderma citrinum Foug A</name>
    <dbReference type="NCBI Taxonomy" id="1036808"/>
    <lineage>
        <taxon>Eukaryota</taxon>
        <taxon>Fungi</taxon>
        <taxon>Dikarya</taxon>
        <taxon>Basidiomycota</taxon>
        <taxon>Agaricomycotina</taxon>
        <taxon>Agaricomycetes</taxon>
        <taxon>Agaricomycetidae</taxon>
        <taxon>Boletales</taxon>
        <taxon>Sclerodermatineae</taxon>
        <taxon>Sclerodermataceae</taxon>
        <taxon>Scleroderma</taxon>
    </lineage>
</organism>
<dbReference type="SMART" id="SM00696">
    <property type="entry name" value="DM9"/>
    <property type="match status" value="1"/>
</dbReference>
<gene>
    <name evidence="1" type="ORF">SCLCIDRAFT_1192854</name>
</gene>
<sequence>PTQEREQENSHHDIDESIRKKLEIGREFLAGAAAIGSRIFAYKRNKEDASDLHQREALDRTQQYKSGQYEGPVAWILNGGMDIPQDAIQGGEERGDQLYIYRACYKVMVGKAFRVFKKGAVNGYAHESVKVEKYEILVGKEDAVRWVPVHGRLNLSTLGAKPVEGGKEFSGEPQYIAQAPYRGAVHQGKVCESFKQEWMLPPSR</sequence>
<dbReference type="EMBL" id="KN822095">
    <property type="protein sequence ID" value="KIM57825.1"/>
    <property type="molecule type" value="Genomic_DNA"/>
</dbReference>
<dbReference type="OrthoDB" id="2142040at2759"/>
<dbReference type="PANTHER" id="PTHR31649:SF1">
    <property type="entry name" value="FARNESOIC ACID O-METHYL TRANSFERASE DOMAIN-CONTAINING PROTEIN"/>
    <property type="match status" value="1"/>
</dbReference>
<protein>
    <submittedName>
        <fullName evidence="1">Uncharacterized protein</fullName>
    </submittedName>
</protein>
<dbReference type="Pfam" id="PF11901">
    <property type="entry name" value="DM9"/>
    <property type="match status" value="1"/>
</dbReference>
<name>A0A0C3DAQ8_9AGAM</name>
<dbReference type="PANTHER" id="PTHR31649">
    <property type="entry name" value="AGAP009604-PA"/>
    <property type="match status" value="1"/>
</dbReference>
<proteinExistence type="predicted"/>
<feature type="non-terminal residue" evidence="1">
    <location>
        <position position="1"/>
    </location>
</feature>
<reference evidence="1 2" key="1">
    <citation type="submission" date="2014-04" db="EMBL/GenBank/DDBJ databases">
        <authorList>
            <consortium name="DOE Joint Genome Institute"/>
            <person name="Kuo A."/>
            <person name="Kohler A."/>
            <person name="Nagy L.G."/>
            <person name="Floudas D."/>
            <person name="Copeland A."/>
            <person name="Barry K.W."/>
            <person name="Cichocki N."/>
            <person name="Veneault-Fourrey C."/>
            <person name="LaButti K."/>
            <person name="Lindquist E.A."/>
            <person name="Lipzen A."/>
            <person name="Lundell T."/>
            <person name="Morin E."/>
            <person name="Murat C."/>
            <person name="Sun H."/>
            <person name="Tunlid A."/>
            <person name="Henrissat B."/>
            <person name="Grigoriev I.V."/>
            <person name="Hibbett D.S."/>
            <person name="Martin F."/>
            <person name="Nordberg H.P."/>
            <person name="Cantor M.N."/>
            <person name="Hua S.X."/>
        </authorList>
    </citation>
    <scope>NUCLEOTIDE SEQUENCE [LARGE SCALE GENOMIC DNA]</scope>
    <source>
        <strain evidence="1 2">Foug A</strain>
    </source>
</reference>